<feature type="compositionally biased region" description="Polar residues" evidence="1">
    <location>
        <begin position="132"/>
        <end position="147"/>
    </location>
</feature>
<evidence type="ECO:0000256" key="2">
    <source>
        <dbReference type="SAM" id="Phobius"/>
    </source>
</evidence>
<evidence type="ECO:0000313" key="3">
    <source>
        <dbReference type="EMBL" id="PWV01102.1"/>
    </source>
</evidence>
<feature type="compositionally biased region" description="Polar residues" evidence="1">
    <location>
        <begin position="393"/>
        <end position="402"/>
    </location>
</feature>
<accession>A0A2V2VXH8</accession>
<feature type="compositionally biased region" description="Low complexity" evidence="1">
    <location>
        <begin position="375"/>
        <end position="384"/>
    </location>
</feature>
<feature type="compositionally biased region" description="Basic and acidic residues" evidence="1">
    <location>
        <begin position="207"/>
        <end position="217"/>
    </location>
</feature>
<comment type="caution">
    <text evidence="3">The sequence shown here is derived from an EMBL/GenBank/DDBJ whole genome shotgun (WGS) entry which is preliminary data.</text>
</comment>
<dbReference type="VEuPathDB" id="TriTrypDB:ECC02_007941"/>
<reference evidence="3 4" key="1">
    <citation type="journal article" date="2018" name="Microb. Genom.">
        <title>Expanding an expanded genome: long-read sequencing of Trypanosoma cruzi.</title>
        <authorList>
            <person name="Berna L."/>
            <person name="Rodriguez M."/>
            <person name="Chiribao M.L."/>
            <person name="Parodi-Talice A."/>
            <person name="Pita S."/>
            <person name="Rijo G."/>
            <person name="Alvarez-Valin F."/>
            <person name="Robello C."/>
        </authorList>
    </citation>
    <scope>NUCLEOTIDE SEQUENCE [LARGE SCALE GENOMIC DNA]</scope>
    <source>
        <strain evidence="3 4">Dm28c</strain>
    </source>
</reference>
<dbReference type="VEuPathDB" id="TriTrypDB:BCY84_00505"/>
<feature type="compositionally biased region" description="Polar residues" evidence="1">
    <location>
        <begin position="477"/>
        <end position="511"/>
    </location>
</feature>
<dbReference type="VEuPathDB" id="TriTrypDB:TcYC6_0159380"/>
<keyword evidence="2" id="KW-0812">Transmembrane</keyword>
<keyword evidence="2" id="KW-1133">Transmembrane helix</keyword>
<dbReference type="InterPro" id="IPR021287">
    <property type="entry name" value="Trans-sialidase_CS"/>
</dbReference>
<proteinExistence type="predicted"/>
<dbReference type="VEuPathDB" id="TriTrypDB:TCSYLVIO_009391"/>
<evidence type="ECO:0000313" key="4">
    <source>
        <dbReference type="Proteomes" id="UP000246121"/>
    </source>
</evidence>
<dbReference type="Proteomes" id="UP000246121">
    <property type="component" value="Unassembled WGS sequence"/>
</dbReference>
<dbReference type="Pfam" id="PF11052">
    <property type="entry name" value="Tr-sialidase_C"/>
    <property type="match status" value="1"/>
</dbReference>
<keyword evidence="2" id="KW-0472">Membrane</keyword>
<feature type="region of interest" description="Disordered" evidence="1">
    <location>
        <begin position="81"/>
        <end position="511"/>
    </location>
</feature>
<feature type="compositionally biased region" description="Gly residues" evidence="1">
    <location>
        <begin position="81"/>
        <end position="95"/>
    </location>
</feature>
<evidence type="ECO:0000256" key="1">
    <source>
        <dbReference type="SAM" id="MobiDB-lite"/>
    </source>
</evidence>
<feature type="compositionally biased region" description="Polar residues" evidence="1">
    <location>
        <begin position="343"/>
        <end position="361"/>
    </location>
</feature>
<feature type="transmembrane region" description="Helical" evidence="2">
    <location>
        <begin position="46"/>
        <end position="69"/>
    </location>
</feature>
<dbReference type="VEuPathDB" id="TriTrypDB:TcCLB.505025.40"/>
<feature type="compositionally biased region" description="Low complexity" evidence="1">
    <location>
        <begin position="300"/>
        <end position="312"/>
    </location>
</feature>
<name>A0A2V2VXH8_TRYCR</name>
<protein>
    <submittedName>
        <fullName evidence="3">Mucin-associated surface protein (MASP)</fullName>
    </submittedName>
</protein>
<dbReference type="VEuPathDB" id="TriTrypDB:TcBrA4_0174320"/>
<feature type="compositionally biased region" description="Pro residues" evidence="1">
    <location>
        <begin position="225"/>
        <end position="234"/>
    </location>
</feature>
<dbReference type="VEuPathDB" id="TriTrypDB:TcCLB.503973.240"/>
<dbReference type="VEuPathDB" id="TriTrypDB:TcCL_NonESM08604"/>
<gene>
    <name evidence="3" type="ORF">C4B63_5g313</name>
</gene>
<dbReference type="EMBL" id="PRFA01000005">
    <property type="protein sequence ID" value="PWV01102.1"/>
    <property type="molecule type" value="Genomic_DNA"/>
</dbReference>
<dbReference type="VEuPathDB" id="TriTrypDB:C4B63_5g313"/>
<feature type="compositionally biased region" description="Polar residues" evidence="1">
    <location>
        <begin position="155"/>
        <end position="172"/>
    </location>
</feature>
<feature type="compositionally biased region" description="Basic and acidic residues" evidence="1">
    <location>
        <begin position="246"/>
        <end position="255"/>
    </location>
</feature>
<dbReference type="VEuPathDB" id="TriTrypDB:TcG_11040"/>
<sequence>MVCATLIAGWDGALLAVVVFLFLFLLSLCVDGALVCAEGYTQVTGVMAVMTGRVLLVCALCVLWCGAVFGHAEGLAAVGGSSGGGNSAGSEGGSCGDPEVNSSLEPLSVEGSKENMISSLETPPSVGGIPPNSFSEEGGSQSLGETLNSEDEVSSEVSGPSVQTKTPGQSDSPIVKAPEKSGPETKTHISDNQGEAGGTEANEDATESEKRQSEVVMRDTSSAPKSPPTPPVPAYPTKETPLAPAELRDSVEENRNTPPSQTKTDLDAPETSLEDAEVEKHGEGTNTSDSMKDAAKGRSGDSTPSSISTSDSVDAQRKAEEEDDNEMETLNPNEASILPLVNKNGQGNVIPSFSGEQQKQKGQPLGKSSAGGAPTSTLSTVTSSPAGKESVKNLASGTSPDGHQNVDGGSTAGGYQTATTGYGDNTQEDGPLKTPTGDLANAEDANGPTTIGVGQDGTAVTPEVSASSGEDEENVEGKNTQGEKGIHPQNTDENATALNSSLGHLSQGNNSDGGTMRGSGLLSSLLLLLGLWVFAAL</sequence>
<feature type="compositionally biased region" description="Basic and acidic residues" evidence="1">
    <location>
        <begin position="290"/>
        <end position="299"/>
    </location>
</feature>
<feature type="compositionally biased region" description="Basic and acidic residues" evidence="1">
    <location>
        <begin position="177"/>
        <end position="189"/>
    </location>
</feature>
<dbReference type="AlphaFoldDB" id="A0A2V2VXH8"/>
<feature type="transmembrane region" description="Helical" evidence="2">
    <location>
        <begin position="12"/>
        <end position="34"/>
    </location>
</feature>
<organism evidence="3 4">
    <name type="scientific">Trypanosoma cruzi</name>
    <dbReference type="NCBI Taxonomy" id="5693"/>
    <lineage>
        <taxon>Eukaryota</taxon>
        <taxon>Discoba</taxon>
        <taxon>Euglenozoa</taxon>
        <taxon>Kinetoplastea</taxon>
        <taxon>Metakinetoplastina</taxon>
        <taxon>Trypanosomatida</taxon>
        <taxon>Trypanosomatidae</taxon>
        <taxon>Trypanosoma</taxon>
        <taxon>Schizotrypanum</taxon>
    </lineage>
</organism>
<dbReference type="VEuPathDB" id="TriTrypDB:TCDM_09190"/>
<feature type="compositionally biased region" description="Low complexity" evidence="1">
    <location>
        <begin position="413"/>
        <end position="423"/>
    </location>
</feature>